<proteinExistence type="predicted"/>
<organism evidence="2 3">
    <name type="scientific">Pigmentiphaga kullae</name>
    <dbReference type="NCBI Taxonomy" id="151784"/>
    <lineage>
        <taxon>Bacteria</taxon>
        <taxon>Pseudomonadati</taxon>
        <taxon>Pseudomonadota</taxon>
        <taxon>Betaproteobacteria</taxon>
        <taxon>Burkholderiales</taxon>
        <taxon>Alcaligenaceae</taxon>
        <taxon>Pigmentiphaga</taxon>
    </lineage>
</organism>
<name>A0A4Q7NCB4_9BURK</name>
<feature type="transmembrane region" description="Helical" evidence="1">
    <location>
        <begin position="21"/>
        <end position="46"/>
    </location>
</feature>
<evidence type="ECO:0000256" key="1">
    <source>
        <dbReference type="SAM" id="Phobius"/>
    </source>
</evidence>
<reference evidence="2 3" key="1">
    <citation type="submission" date="2019-02" db="EMBL/GenBank/DDBJ databases">
        <title>Genomic Encyclopedia of Type Strains, Phase IV (KMG-IV): sequencing the most valuable type-strain genomes for metagenomic binning, comparative biology and taxonomic classification.</title>
        <authorList>
            <person name="Goeker M."/>
        </authorList>
    </citation>
    <scope>NUCLEOTIDE SEQUENCE [LARGE SCALE GENOMIC DNA]</scope>
    <source>
        <strain evidence="2 3">K24</strain>
    </source>
</reference>
<protein>
    <submittedName>
        <fullName evidence="2">Uncharacterized protein</fullName>
    </submittedName>
</protein>
<dbReference type="Proteomes" id="UP000292445">
    <property type="component" value="Unassembled WGS sequence"/>
</dbReference>
<comment type="caution">
    <text evidence="2">The sequence shown here is derived from an EMBL/GenBank/DDBJ whole genome shotgun (WGS) entry which is preliminary data.</text>
</comment>
<evidence type="ECO:0000313" key="3">
    <source>
        <dbReference type="Proteomes" id="UP000292445"/>
    </source>
</evidence>
<sequence length="55" mass="6309">MEYHGVEYRPMTVFLKRLRDLALLAGFSCAFMWLVAKLGTLCPTVLEHFAITSIF</sequence>
<dbReference type="AlphaFoldDB" id="A0A4Q7NCB4"/>
<dbReference type="EMBL" id="SGXC01000002">
    <property type="protein sequence ID" value="RZS80671.1"/>
    <property type="molecule type" value="Genomic_DNA"/>
</dbReference>
<keyword evidence="1" id="KW-1133">Transmembrane helix</keyword>
<keyword evidence="1" id="KW-0812">Transmembrane</keyword>
<evidence type="ECO:0000313" key="2">
    <source>
        <dbReference type="EMBL" id="RZS80671.1"/>
    </source>
</evidence>
<accession>A0A4Q7NCB4</accession>
<keyword evidence="3" id="KW-1185">Reference proteome</keyword>
<keyword evidence="1" id="KW-0472">Membrane</keyword>
<gene>
    <name evidence="2" type="ORF">EV675_3283</name>
</gene>